<evidence type="ECO:0000259" key="2">
    <source>
        <dbReference type="PROSITE" id="PS50127"/>
    </source>
</evidence>
<protein>
    <recommendedName>
        <fullName evidence="2">UBC core domain-containing protein</fullName>
    </recommendedName>
</protein>
<feature type="domain" description="UBC core" evidence="2">
    <location>
        <begin position="302"/>
        <end position="450"/>
    </location>
</feature>
<dbReference type="Pfam" id="PF00179">
    <property type="entry name" value="UQ_con"/>
    <property type="match status" value="1"/>
</dbReference>
<comment type="caution">
    <text evidence="3">The sequence shown here is derived from an EMBL/GenBank/DDBJ whole genome shotgun (WGS) entry which is preliminary data.</text>
</comment>
<dbReference type="SUPFAM" id="SSF54495">
    <property type="entry name" value="UBC-like"/>
    <property type="match status" value="1"/>
</dbReference>
<keyword evidence="4" id="KW-1185">Reference proteome</keyword>
<evidence type="ECO:0000313" key="3">
    <source>
        <dbReference type="EMBL" id="KAF9060422.1"/>
    </source>
</evidence>
<dbReference type="CDD" id="cd00198">
    <property type="entry name" value="vWFA"/>
    <property type="match status" value="1"/>
</dbReference>
<dbReference type="SMART" id="SM00212">
    <property type="entry name" value="UBCc"/>
    <property type="match status" value="1"/>
</dbReference>
<organism evidence="3 4">
    <name type="scientific">Rhodocollybia butyracea</name>
    <dbReference type="NCBI Taxonomy" id="206335"/>
    <lineage>
        <taxon>Eukaryota</taxon>
        <taxon>Fungi</taxon>
        <taxon>Dikarya</taxon>
        <taxon>Basidiomycota</taxon>
        <taxon>Agaricomycotina</taxon>
        <taxon>Agaricomycetes</taxon>
        <taxon>Agaricomycetidae</taxon>
        <taxon>Agaricales</taxon>
        <taxon>Marasmiineae</taxon>
        <taxon>Omphalotaceae</taxon>
        <taxon>Rhodocollybia</taxon>
    </lineage>
</organism>
<dbReference type="InterPro" id="IPR050113">
    <property type="entry name" value="Ub_conjugating_enzyme"/>
</dbReference>
<evidence type="ECO:0000256" key="1">
    <source>
        <dbReference type="ARBA" id="ARBA00022786"/>
    </source>
</evidence>
<dbReference type="PANTHER" id="PTHR24067">
    <property type="entry name" value="UBIQUITIN-CONJUGATING ENZYME E2"/>
    <property type="match status" value="1"/>
</dbReference>
<gene>
    <name evidence="3" type="ORF">BDP27DRAFT_1370544</name>
</gene>
<sequence length="480" mass="54691">MDQITVFCFRMTQLHSLSDTTLWHGLRKTGDGHRTGTPISASFTEKLLDHLSLGDHELEAFPLHVKSDKAKESQYLTRLHLMNELFNVFLNRACSFDTTVPLVLGHCQVAQPLTHLFEKFREQLGRVTATGDTAVYDALDVARLQLVQYRTDLPHLRRRIIIVSDGKDTSSKQSVLEVLAGLQRDSIIVDSVQVGPTVDPALHGISVVTGGYRFCPRTSLSDALSIFDLETVLNSAERPIQIQKRIFVATKRALIGTYGDTSIYPIDVVTLDKFPKRAEHPALFEKVKPLQLINVTGRGKDDRMKRIMREAQNLLKKPAPYMDLYFDESNMTFLRIVMEAPKDKDCLYRNGVYLLTCDFLEGYPREPPQIRFTNFIMHPNVSKQGKVCIAELGRLWSSDMSMEMALQLVYQIFSHPDLENPVETQASMRYCMLLQWLRQSKPMHQKQEQSGEQSWKISHRVIQITVGCCDPGCLKGSWFL</sequence>
<accession>A0A9P5TZJ2</accession>
<dbReference type="InterPro" id="IPR016135">
    <property type="entry name" value="UBQ-conjugating_enzyme/RWD"/>
</dbReference>
<dbReference type="PROSITE" id="PS50127">
    <property type="entry name" value="UBC_2"/>
    <property type="match status" value="1"/>
</dbReference>
<dbReference type="EMBL" id="JADNRY010000244">
    <property type="protein sequence ID" value="KAF9060422.1"/>
    <property type="molecule type" value="Genomic_DNA"/>
</dbReference>
<dbReference type="InterPro" id="IPR036465">
    <property type="entry name" value="vWFA_dom_sf"/>
</dbReference>
<name>A0A9P5TZJ2_9AGAR</name>
<dbReference type="Gene3D" id="3.40.50.410">
    <property type="entry name" value="von Willebrand factor, type A domain"/>
    <property type="match status" value="1"/>
</dbReference>
<dbReference type="AlphaFoldDB" id="A0A9P5TZJ2"/>
<dbReference type="Gene3D" id="3.10.110.10">
    <property type="entry name" value="Ubiquitin Conjugating Enzyme"/>
    <property type="match status" value="1"/>
</dbReference>
<proteinExistence type="predicted"/>
<dbReference type="SUPFAM" id="SSF53300">
    <property type="entry name" value="vWA-like"/>
    <property type="match status" value="1"/>
</dbReference>
<reference evidence="3" key="1">
    <citation type="submission" date="2020-11" db="EMBL/GenBank/DDBJ databases">
        <authorList>
            <consortium name="DOE Joint Genome Institute"/>
            <person name="Ahrendt S."/>
            <person name="Riley R."/>
            <person name="Andreopoulos W."/>
            <person name="Labutti K."/>
            <person name="Pangilinan J."/>
            <person name="Ruiz-Duenas F.J."/>
            <person name="Barrasa J.M."/>
            <person name="Sanchez-Garcia M."/>
            <person name="Camarero S."/>
            <person name="Miyauchi S."/>
            <person name="Serrano A."/>
            <person name="Linde D."/>
            <person name="Babiker R."/>
            <person name="Drula E."/>
            <person name="Ayuso-Fernandez I."/>
            <person name="Pacheco R."/>
            <person name="Padilla G."/>
            <person name="Ferreira P."/>
            <person name="Barriuso J."/>
            <person name="Kellner H."/>
            <person name="Castanera R."/>
            <person name="Alfaro M."/>
            <person name="Ramirez L."/>
            <person name="Pisabarro A.G."/>
            <person name="Kuo A."/>
            <person name="Tritt A."/>
            <person name="Lipzen A."/>
            <person name="He G."/>
            <person name="Yan M."/>
            <person name="Ng V."/>
            <person name="Cullen D."/>
            <person name="Martin F."/>
            <person name="Rosso M.-N."/>
            <person name="Henrissat B."/>
            <person name="Hibbett D."/>
            <person name="Martinez A.T."/>
            <person name="Grigoriev I.V."/>
        </authorList>
    </citation>
    <scope>NUCLEOTIDE SEQUENCE</scope>
    <source>
        <strain evidence="3">AH 40177</strain>
    </source>
</reference>
<evidence type="ECO:0000313" key="4">
    <source>
        <dbReference type="Proteomes" id="UP000772434"/>
    </source>
</evidence>
<dbReference type="OrthoDB" id="10069349at2759"/>
<dbReference type="InterPro" id="IPR000608">
    <property type="entry name" value="UBC"/>
</dbReference>
<keyword evidence="1" id="KW-0833">Ubl conjugation pathway</keyword>
<dbReference type="Proteomes" id="UP000772434">
    <property type="component" value="Unassembled WGS sequence"/>
</dbReference>